<dbReference type="Proteomes" id="UP000245910">
    <property type="component" value="Chromosome I"/>
</dbReference>
<dbReference type="InterPro" id="IPR016461">
    <property type="entry name" value="COMT-like"/>
</dbReference>
<keyword evidence="6" id="KW-1185">Reference proteome</keyword>
<dbReference type="Gene3D" id="1.10.10.10">
    <property type="entry name" value="Winged helix-like DNA-binding domain superfamily/Winged helix DNA-binding domain"/>
    <property type="match status" value="1"/>
</dbReference>
<organism evidence="5 6">
    <name type="scientific">Fusarium venenatum</name>
    <dbReference type="NCBI Taxonomy" id="56646"/>
    <lineage>
        <taxon>Eukaryota</taxon>
        <taxon>Fungi</taxon>
        <taxon>Dikarya</taxon>
        <taxon>Ascomycota</taxon>
        <taxon>Pezizomycotina</taxon>
        <taxon>Sordariomycetes</taxon>
        <taxon>Hypocreomycetidae</taxon>
        <taxon>Hypocreales</taxon>
        <taxon>Nectriaceae</taxon>
        <taxon>Fusarium</taxon>
    </lineage>
</organism>
<dbReference type="AlphaFoldDB" id="A0A2L2TYT5"/>
<dbReference type="InterPro" id="IPR029063">
    <property type="entry name" value="SAM-dependent_MTases_sf"/>
</dbReference>
<dbReference type="EMBL" id="LN649229">
    <property type="protein sequence ID" value="CEI66205.1"/>
    <property type="molecule type" value="Genomic_DNA"/>
</dbReference>
<keyword evidence="2" id="KW-0808">Transferase</keyword>
<dbReference type="Gene3D" id="3.40.50.150">
    <property type="entry name" value="Vaccinia Virus protein VP39"/>
    <property type="match status" value="1"/>
</dbReference>
<evidence type="ECO:0000256" key="2">
    <source>
        <dbReference type="ARBA" id="ARBA00022679"/>
    </source>
</evidence>
<keyword evidence="1" id="KW-0489">Methyltransferase</keyword>
<dbReference type="InterPro" id="IPR001077">
    <property type="entry name" value="COMT_C"/>
</dbReference>
<evidence type="ECO:0000256" key="1">
    <source>
        <dbReference type="ARBA" id="ARBA00022603"/>
    </source>
</evidence>
<evidence type="ECO:0000313" key="6">
    <source>
        <dbReference type="Proteomes" id="UP000245910"/>
    </source>
</evidence>
<keyword evidence="3" id="KW-0949">S-adenosyl-L-methionine</keyword>
<evidence type="ECO:0000256" key="3">
    <source>
        <dbReference type="ARBA" id="ARBA00022691"/>
    </source>
</evidence>
<dbReference type="Pfam" id="PF00891">
    <property type="entry name" value="Methyltransf_2"/>
    <property type="match status" value="1"/>
</dbReference>
<dbReference type="SUPFAM" id="SSF53335">
    <property type="entry name" value="S-adenosyl-L-methionine-dependent methyltransferases"/>
    <property type="match status" value="1"/>
</dbReference>
<evidence type="ECO:0000313" key="5">
    <source>
        <dbReference type="EMBL" id="CEI66205.1"/>
    </source>
</evidence>
<dbReference type="GeneID" id="37254358"/>
<dbReference type="PANTHER" id="PTHR43712:SF19">
    <property type="entry name" value="DUAL O-METHYLTRANSFERASE_FAD-DEPENDENT MONOOXYGENASE ELCB"/>
    <property type="match status" value="1"/>
</dbReference>
<dbReference type="OrthoDB" id="1606438at2759"/>
<dbReference type="InterPro" id="IPR036388">
    <property type="entry name" value="WH-like_DNA-bd_sf"/>
</dbReference>
<reference evidence="6" key="1">
    <citation type="submission" date="2014-10" db="EMBL/GenBank/DDBJ databases">
        <authorList>
            <person name="King R."/>
        </authorList>
    </citation>
    <scope>NUCLEOTIDE SEQUENCE [LARGE SCALE GENOMIC DNA]</scope>
    <source>
        <strain evidence="6">A3/5</strain>
    </source>
</reference>
<dbReference type="InterPro" id="IPR036390">
    <property type="entry name" value="WH_DNA-bd_sf"/>
</dbReference>
<sequence>MGSISASPSLIIELASAVSSAAKDLDTKLQSQGLPQPSFGADGPTYVVPKDAPKAAHEARVATAEAALKLFNLVSGPSELLPNMTASYHTIFALQWLHHFDVFSRIPLDGTVSYEALATEANVPESLLKSVARLAMTSNILAEPTTGQVAHTANSAMFLKFPNTRDWASYMFTASIPTAAAMVEATEKWPGSVKKTETAYNVAFGHDLPFFDHLSQSPVLTKQFSGYMRSVTDGQGMDLSHLVKGFDWASLPENALIVDIGGSTGHASYALAAAYPHLRFEVQDLDAVVNGEKATKEHEEAAKKHVLGTDSQVSFKSHNFFEPQPTKDATVYMLRMIIHDWPDAEARTILSNLVPALESSKATLLIMDTVLPSPGSIPSVRERVIRTRDLTMRQVFNAKERGVDDWEALLREADSRLTLKNVRQPEGSNMCLLNISLQDH</sequence>
<dbReference type="KEGG" id="fvn:FVRRES_02717"/>
<feature type="domain" description="O-methyltransferase C-terminal" evidence="4">
    <location>
        <begin position="195"/>
        <end position="413"/>
    </location>
</feature>
<dbReference type="STRING" id="56646.A0A2L2TYT5"/>
<dbReference type="PANTHER" id="PTHR43712">
    <property type="entry name" value="PUTATIVE (AFU_ORTHOLOGUE AFUA_4G14580)-RELATED"/>
    <property type="match status" value="1"/>
</dbReference>
<dbReference type="GO" id="GO:0032259">
    <property type="term" value="P:methylation"/>
    <property type="evidence" value="ECO:0007669"/>
    <property type="project" value="UniProtKB-KW"/>
</dbReference>
<proteinExistence type="predicted"/>
<dbReference type="PROSITE" id="PS51683">
    <property type="entry name" value="SAM_OMT_II"/>
    <property type="match status" value="1"/>
</dbReference>
<accession>A0A2L2TYT5</accession>
<dbReference type="RefSeq" id="XP_025589922.1">
    <property type="nucleotide sequence ID" value="XM_025730837.2"/>
</dbReference>
<dbReference type="SUPFAM" id="SSF46785">
    <property type="entry name" value="Winged helix' DNA-binding domain"/>
    <property type="match status" value="1"/>
</dbReference>
<name>A0A2L2TYT5_9HYPO</name>
<evidence type="ECO:0000259" key="4">
    <source>
        <dbReference type="Pfam" id="PF00891"/>
    </source>
</evidence>
<dbReference type="GO" id="GO:0008171">
    <property type="term" value="F:O-methyltransferase activity"/>
    <property type="evidence" value="ECO:0007669"/>
    <property type="project" value="InterPro"/>
</dbReference>
<protein>
    <recommendedName>
        <fullName evidence="4">O-methyltransferase C-terminal domain-containing protein</fullName>
    </recommendedName>
</protein>